<dbReference type="RefSeq" id="WP_108311736.1">
    <property type="nucleotide sequence ID" value="NZ_NESN01000001.1"/>
</dbReference>
<dbReference type="Proteomes" id="UP000250790">
    <property type="component" value="Unassembled WGS sequence"/>
</dbReference>
<dbReference type="GO" id="GO:0030430">
    <property type="term" value="C:host cell cytoplasm"/>
    <property type="evidence" value="ECO:0007669"/>
    <property type="project" value="InterPro"/>
</dbReference>
<proteinExistence type="predicted"/>
<protein>
    <submittedName>
        <fullName evidence="1">Phage minor tail protein L</fullName>
    </submittedName>
</protein>
<organism evidence="1 2">
    <name type="scientific">Limnohabitans parvus II-B4</name>
    <dbReference type="NCBI Taxonomy" id="1293052"/>
    <lineage>
        <taxon>Bacteria</taxon>
        <taxon>Pseudomonadati</taxon>
        <taxon>Pseudomonadota</taxon>
        <taxon>Betaproteobacteria</taxon>
        <taxon>Burkholderiales</taxon>
        <taxon>Comamonadaceae</taxon>
        <taxon>Limnohabitans</taxon>
    </lineage>
</organism>
<evidence type="ECO:0000313" key="1">
    <source>
        <dbReference type="EMBL" id="PUE55746.1"/>
    </source>
</evidence>
<reference evidence="1 2" key="1">
    <citation type="submission" date="2017-04" db="EMBL/GenBank/DDBJ databases">
        <title>Unexpected and diverse lifestyles within the genus Limnohabitans.</title>
        <authorList>
            <person name="Kasalicky V."/>
            <person name="Mehrshad M."/>
            <person name="Andrei S.-A."/>
            <person name="Salcher M."/>
            <person name="Kratochvilova H."/>
            <person name="Simek K."/>
            <person name="Ghai R."/>
        </authorList>
    </citation>
    <scope>NUCLEOTIDE SEQUENCE [LARGE SCALE GENOMIC DNA]</scope>
    <source>
        <strain evidence="1 2">II-B4</strain>
    </source>
</reference>
<dbReference type="OrthoDB" id="5673400at2"/>
<comment type="caution">
    <text evidence="1">The sequence shown here is derived from an EMBL/GenBank/DDBJ whole genome shotgun (WGS) entry which is preliminary data.</text>
</comment>
<dbReference type="GO" id="GO:0046718">
    <property type="term" value="P:symbiont entry into host cell"/>
    <property type="evidence" value="ECO:0007669"/>
    <property type="project" value="InterPro"/>
</dbReference>
<name>A0A315ECP0_9BURK</name>
<accession>A0A315ECP0</accession>
<gene>
    <name evidence="1" type="ORF">B9Z37_04200</name>
</gene>
<dbReference type="EMBL" id="NESN01000001">
    <property type="protein sequence ID" value="PUE55746.1"/>
    <property type="molecule type" value="Genomic_DNA"/>
</dbReference>
<dbReference type="GO" id="GO:0051536">
    <property type="term" value="F:iron-sulfur cluster binding"/>
    <property type="evidence" value="ECO:0007669"/>
    <property type="project" value="InterPro"/>
</dbReference>
<evidence type="ECO:0000313" key="2">
    <source>
        <dbReference type="Proteomes" id="UP000250790"/>
    </source>
</evidence>
<keyword evidence="2" id="KW-1185">Reference proteome</keyword>
<sequence length="239" mass="26017">MTEQAKTSPAITSEIQKLAPSAVIELFVLDLSLFGQGPVRFHAGTNALMQRVVWQGHAYEAFPIQVEGFEFNGGGQVPRPRLRVANVTGSITALVLSYQDLVGARITRKRTLAKYLDAVNFAGGVNPTADSLAEFADDVYCVDRKSRETREVVEFELAASFDLEGVSLPRRQIVQNVCPWSYQGAECGYTGSAYFNANDEVVSSKAQDACGKRLASCQRRFGAHAELPFGGFPAAGLFR</sequence>
<dbReference type="AlphaFoldDB" id="A0A315ECP0"/>
<dbReference type="Pfam" id="PF05100">
    <property type="entry name" value="Phage_tail_L"/>
    <property type="match status" value="1"/>
</dbReference>
<dbReference type="NCBIfam" id="TIGR01600">
    <property type="entry name" value="phage_tail_L"/>
    <property type="match status" value="1"/>
</dbReference>
<dbReference type="InterPro" id="IPR006487">
    <property type="entry name" value="Phage_lambda_L"/>
</dbReference>